<evidence type="ECO:0000313" key="3">
    <source>
        <dbReference type="Proteomes" id="UP000518266"/>
    </source>
</evidence>
<reference evidence="2 3" key="1">
    <citation type="submission" date="2020-03" db="EMBL/GenBank/DDBJ databases">
        <title>Dissostichus mawsoni Genome sequencing and assembly.</title>
        <authorList>
            <person name="Park H."/>
        </authorList>
    </citation>
    <scope>NUCLEOTIDE SEQUENCE [LARGE SCALE GENOMIC DNA]</scope>
    <source>
        <strain evidence="2">DM0001</strain>
        <tissue evidence="2">Muscle</tissue>
    </source>
</reference>
<comment type="caution">
    <text evidence="2">The sequence shown here is derived from an EMBL/GenBank/DDBJ whole genome shotgun (WGS) entry which is preliminary data.</text>
</comment>
<keyword evidence="3" id="KW-1185">Reference proteome</keyword>
<dbReference type="Proteomes" id="UP000518266">
    <property type="component" value="Unassembled WGS sequence"/>
</dbReference>
<name>A0A7J5Z6F3_DISMA</name>
<protein>
    <submittedName>
        <fullName evidence="2">Uncharacterized protein</fullName>
    </submittedName>
</protein>
<feature type="compositionally biased region" description="Basic and acidic residues" evidence="1">
    <location>
        <begin position="43"/>
        <end position="57"/>
    </location>
</feature>
<dbReference type="AlphaFoldDB" id="A0A7J5Z6F3"/>
<sequence>MHTYPTRVVLQRSASSGFQLIVSRSGSVLLVLPALPLETWITADREGRSESAPREVIPEEEEEDGDERKRR</sequence>
<gene>
    <name evidence="2" type="ORF">F7725_009065</name>
</gene>
<evidence type="ECO:0000313" key="2">
    <source>
        <dbReference type="EMBL" id="KAF3857206.1"/>
    </source>
</evidence>
<feature type="region of interest" description="Disordered" evidence="1">
    <location>
        <begin position="42"/>
        <end position="71"/>
    </location>
</feature>
<accession>A0A7J5Z6F3</accession>
<dbReference type="EMBL" id="JAAKFY010000005">
    <property type="protein sequence ID" value="KAF3857206.1"/>
    <property type="molecule type" value="Genomic_DNA"/>
</dbReference>
<organism evidence="2 3">
    <name type="scientific">Dissostichus mawsoni</name>
    <name type="common">Antarctic cod</name>
    <dbReference type="NCBI Taxonomy" id="36200"/>
    <lineage>
        <taxon>Eukaryota</taxon>
        <taxon>Metazoa</taxon>
        <taxon>Chordata</taxon>
        <taxon>Craniata</taxon>
        <taxon>Vertebrata</taxon>
        <taxon>Euteleostomi</taxon>
        <taxon>Actinopterygii</taxon>
        <taxon>Neopterygii</taxon>
        <taxon>Teleostei</taxon>
        <taxon>Neoteleostei</taxon>
        <taxon>Acanthomorphata</taxon>
        <taxon>Eupercaria</taxon>
        <taxon>Perciformes</taxon>
        <taxon>Notothenioidei</taxon>
        <taxon>Nototheniidae</taxon>
        <taxon>Dissostichus</taxon>
    </lineage>
</organism>
<proteinExistence type="predicted"/>
<evidence type="ECO:0000256" key="1">
    <source>
        <dbReference type="SAM" id="MobiDB-lite"/>
    </source>
</evidence>